<evidence type="ECO:0000313" key="1">
    <source>
        <dbReference type="EMBL" id="GAA3032921.1"/>
    </source>
</evidence>
<accession>A0ABP6L542</accession>
<dbReference type="EMBL" id="BAAAVS010000020">
    <property type="protein sequence ID" value="GAA3032921.1"/>
    <property type="molecule type" value="Genomic_DNA"/>
</dbReference>
<keyword evidence="2" id="KW-1185">Reference proteome</keyword>
<sequence>MQTGPDRLTPDDNLFVRMDRALGLPTAVQAVWLLDGHVDRAHLDTLVERLGRGRLSRLVARHRLPCRDSWVYTEKAGDYHFDPDPVEPADITGWADAQLRAPLDIVNGPAWRVAIATSAPGDTTLVSFTRSHVTGDGTAGVAAIVEAVRGEAFEPNLTPAGTLSNLRDTAGLVWSAGRAAARLRHPRQPSGPVPPAAPVSRDMSSEYVAEMLASAEPNPSVGITIDAAAAVRVSESAGGTLNSLFTALMIGLLERSGRVRRGDLVPLAIPVAGRDAAGDRRANVTAGATAYIVVEDSRYDDLSAIRQACKEAFVRLDERPGGSAALVSAMQLLPDAVIGKLAANAPTPLCLASNIGRLPEEFRTLGTGLDATVLMRAGTVATPAEFARRGGGVHGWFWIDGDVATWTAASADPVHVPTAAVLADLMMTELARWSLVGRPWGVRD</sequence>
<protein>
    <recommendedName>
        <fullName evidence="3">Diacylglycerol O-acyltransferase</fullName>
    </recommendedName>
</protein>
<dbReference type="RefSeq" id="WP_290706290.1">
    <property type="nucleotide sequence ID" value="NZ_BAAAVS010000020.1"/>
</dbReference>
<organism evidence="1 2">
    <name type="scientific">Gordonia defluvii</name>
    <dbReference type="NCBI Taxonomy" id="283718"/>
    <lineage>
        <taxon>Bacteria</taxon>
        <taxon>Bacillati</taxon>
        <taxon>Actinomycetota</taxon>
        <taxon>Actinomycetes</taxon>
        <taxon>Mycobacteriales</taxon>
        <taxon>Gordoniaceae</taxon>
        <taxon>Gordonia</taxon>
    </lineage>
</organism>
<dbReference type="SUPFAM" id="SSF52777">
    <property type="entry name" value="CoA-dependent acyltransferases"/>
    <property type="match status" value="1"/>
</dbReference>
<gene>
    <name evidence="1" type="ORF">GCM10010528_12550</name>
</gene>
<reference evidence="2" key="1">
    <citation type="journal article" date="2019" name="Int. J. Syst. Evol. Microbiol.">
        <title>The Global Catalogue of Microorganisms (GCM) 10K type strain sequencing project: providing services to taxonomists for standard genome sequencing and annotation.</title>
        <authorList>
            <consortium name="The Broad Institute Genomics Platform"/>
            <consortium name="The Broad Institute Genome Sequencing Center for Infectious Disease"/>
            <person name="Wu L."/>
            <person name="Ma J."/>
        </authorList>
    </citation>
    <scope>NUCLEOTIDE SEQUENCE [LARGE SCALE GENOMIC DNA]</scope>
    <source>
        <strain evidence="2">JCM 14234</strain>
    </source>
</reference>
<dbReference type="Proteomes" id="UP001501035">
    <property type="component" value="Unassembled WGS sequence"/>
</dbReference>
<comment type="caution">
    <text evidence="1">The sequence shown here is derived from an EMBL/GenBank/DDBJ whole genome shotgun (WGS) entry which is preliminary data.</text>
</comment>
<proteinExistence type="predicted"/>
<name>A0ABP6L542_9ACTN</name>
<evidence type="ECO:0000313" key="2">
    <source>
        <dbReference type="Proteomes" id="UP001501035"/>
    </source>
</evidence>
<evidence type="ECO:0008006" key="3">
    <source>
        <dbReference type="Google" id="ProtNLM"/>
    </source>
</evidence>